<evidence type="ECO:0000313" key="1">
    <source>
        <dbReference type="EMBL" id="PNX88584.1"/>
    </source>
</evidence>
<gene>
    <name evidence="1" type="ORF">L195_g044690</name>
</gene>
<organism evidence="1 2">
    <name type="scientific">Trifolium pratense</name>
    <name type="common">Red clover</name>
    <dbReference type="NCBI Taxonomy" id="57577"/>
    <lineage>
        <taxon>Eukaryota</taxon>
        <taxon>Viridiplantae</taxon>
        <taxon>Streptophyta</taxon>
        <taxon>Embryophyta</taxon>
        <taxon>Tracheophyta</taxon>
        <taxon>Spermatophyta</taxon>
        <taxon>Magnoliopsida</taxon>
        <taxon>eudicotyledons</taxon>
        <taxon>Gunneridae</taxon>
        <taxon>Pentapetalae</taxon>
        <taxon>rosids</taxon>
        <taxon>fabids</taxon>
        <taxon>Fabales</taxon>
        <taxon>Fabaceae</taxon>
        <taxon>Papilionoideae</taxon>
        <taxon>50 kb inversion clade</taxon>
        <taxon>NPAAA clade</taxon>
        <taxon>Hologalegina</taxon>
        <taxon>IRL clade</taxon>
        <taxon>Trifolieae</taxon>
        <taxon>Trifolium</taxon>
    </lineage>
</organism>
<sequence>MFVGRGTTLHCLRDCVAAQRIWSSLDFNNTDFFSAFVPELWVRNHSSGNNAPKFLAGLWWNRRARNIVCVGNESVENCLENNDQETVELLPFAHDAQVFGPQERQKCEFLGFCFQHEG</sequence>
<name>A0A2K3MCR0_TRIPR</name>
<dbReference type="Proteomes" id="UP000236291">
    <property type="component" value="Unassembled WGS sequence"/>
</dbReference>
<dbReference type="EMBL" id="ASHM01057106">
    <property type="protein sequence ID" value="PNX88584.1"/>
    <property type="molecule type" value="Genomic_DNA"/>
</dbReference>
<accession>A0A2K3MCR0</accession>
<reference evidence="1 2" key="2">
    <citation type="journal article" date="2017" name="Front. Plant Sci.">
        <title>Gene Classification and Mining of Molecular Markers Useful in Red Clover (Trifolium pratense) Breeding.</title>
        <authorList>
            <person name="Istvanek J."/>
            <person name="Dluhosova J."/>
            <person name="Dluhos P."/>
            <person name="Patkova L."/>
            <person name="Nedelnik J."/>
            <person name="Repkova J."/>
        </authorList>
    </citation>
    <scope>NUCLEOTIDE SEQUENCE [LARGE SCALE GENOMIC DNA]</scope>
    <source>
        <strain evidence="2">cv. Tatra</strain>
        <tissue evidence="1">Young leaves</tissue>
    </source>
</reference>
<dbReference type="AlphaFoldDB" id="A0A2K3MCR0"/>
<protein>
    <submittedName>
        <fullName evidence="1">Uncharacterized protein</fullName>
    </submittedName>
</protein>
<proteinExistence type="predicted"/>
<evidence type="ECO:0000313" key="2">
    <source>
        <dbReference type="Proteomes" id="UP000236291"/>
    </source>
</evidence>
<comment type="caution">
    <text evidence="1">The sequence shown here is derived from an EMBL/GenBank/DDBJ whole genome shotgun (WGS) entry which is preliminary data.</text>
</comment>
<reference evidence="1 2" key="1">
    <citation type="journal article" date="2014" name="Am. J. Bot.">
        <title>Genome assembly and annotation for red clover (Trifolium pratense; Fabaceae).</title>
        <authorList>
            <person name="Istvanek J."/>
            <person name="Jaros M."/>
            <person name="Krenek A."/>
            <person name="Repkova J."/>
        </authorList>
    </citation>
    <scope>NUCLEOTIDE SEQUENCE [LARGE SCALE GENOMIC DNA]</scope>
    <source>
        <strain evidence="2">cv. Tatra</strain>
        <tissue evidence="1">Young leaves</tissue>
    </source>
</reference>